<keyword evidence="2" id="KW-1185">Reference proteome</keyword>
<evidence type="ECO:0000313" key="2">
    <source>
        <dbReference type="Proteomes" id="UP000537825"/>
    </source>
</evidence>
<proteinExistence type="predicted"/>
<accession>A0A7X4YA66</accession>
<sequence length="266" mass="30134">MPNDHYVTNALTEPWRDGAFLWCFDFADRKIRRESASKLFAKQGLNSPENEAALNKFCESPLLEFRHKLRTNKLTPNKLTPNKVSEWRVFRALLLFPLVQTARILHLRDPQAGHLDKFFAPGEQGLNEMARERHENSHVMTLGVQDFPNGWLFYPEIGFFQFPAPMLNPSPDLGLSGIGVAVPLTPYLALAAVPKGADLGQIEKSRGLLQSWSVGLNDDCRRIAIPSAVLRKHQDAVCDDIVAMRERIILLERLRRSANELAKDQL</sequence>
<reference evidence="1 2" key="1">
    <citation type="submission" date="2020-01" db="EMBL/GenBank/DDBJ databases">
        <title>The draft genome sequence of Corallococcus exiguus DSM 14696.</title>
        <authorList>
            <person name="Zhang X."/>
            <person name="Zhu H."/>
        </authorList>
    </citation>
    <scope>NUCLEOTIDE SEQUENCE [LARGE SCALE GENOMIC DNA]</scope>
    <source>
        <strain evidence="1 2">DSM 14696</strain>
    </source>
</reference>
<evidence type="ECO:0000313" key="1">
    <source>
        <dbReference type="EMBL" id="NBC41456.1"/>
    </source>
</evidence>
<dbReference type="EMBL" id="JAAAPK010000004">
    <property type="protein sequence ID" value="NBC41456.1"/>
    <property type="molecule type" value="Genomic_DNA"/>
</dbReference>
<gene>
    <name evidence="1" type="ORF">GTZ93_16685</name>
</gene>
<evidence type="ECO:0008006" key="3">
    <source>
        <dbReference type="Google" id="ProtNLM"/>
    </source>
</evidence>
<name>A0A7X4YA66_9BACT</name>
<protein>
    <recommendedName>
        <fullName evidence="3">DUF4238 domain-containing protein</fullName>
    </recommendedName>
</protein>
<dbReference type="RefSeq" id="WP_139915207.1">
    <property type="nucleotide sequence ID" value="NZ_CBCSLE010000040.1"/>
</dbReference>
<comment type="caution">
    <text evidence="1">The sequence shown here is derived from an EMBL/GenBank/DDBJ whole genome shotgun (WGS) entry which is preliminary data.</text>
</comment>
<dbReference type="Proteomes" id="UP000537825">
    <property type="component" value="Unassembled WGS sequence"/>
</dbReference>
<organism evidence="1 2">
    <name type="scientific">Corallococcus exiguus</name>
    <dbReference type="NCBI Taxonomy" id="83462"/>
    <lineage>
        <taxon>Bacteria</taxon>
        <taxon>Pseudomonadati</taxon>
        <taxon>Myxococcota</taxon>
        <taxon>Myxococcia</taxon>
        <taxon>Myxococcales</taxon>
        <taxon>Cystobacterineae</taxon>
        <taxon>Myxococcaceae</taxon>
        <taxon>Corallococcus</taxon>
    </lineage>
</organism>
<dbReference type="AlphaFoldDB" id="A0A7X4YA66"/>